<name>A0A3N2C1Q6_9MICO</name>
<evidence type="ECO:0000256" key="4">
    <source>
        <dbReference type="ARBA" id="ARBA00022692"/>
    </source>
</evidence>
<dbReference type="InterPro" id="IPR035906">
    <property type="entry name" value="MetI-like_sf"/>
</dbReference>
<evidence type="ECO:0000256" key="6">
    <source>
        <dbReference type="ARBA" id="ARBA00023136"/>
    </source>
</evidence>
<dbReference type="Proteomes" id="UP000266915">
    <property type="component" value="Unassembled WGS sequence"/>
</dbReference>
<dbReference type="PANTHER" id="PTHR30193:SF41">
    <property type="entry name" value="DIACETYLCHITOBIOSE UPTAKE SYSTEM PERMEASE PROTEIN NGCF"/>
    <property type="match status" value="1"/>
</dbReference>
<feature type="transmembrane region" description="Helical" evidence="7">
    <location>
        <begin position="252"/>
        <end position="269"/>
    </location>
</feature>
<feature type="transmembrane region" description="Helical" evidence="7">
    <location>
        <begin position="97"/>
        <end position="123"/>
    </location>
</feature>
<proteinExistence type="inferred from homology"/>
<dbReference type="GO" id="GO:0055085">
    <property type="term" value="P:transmembrane transport"/>
    <property type="evidence" value="ECO:0007669"/>
    <property type="project" value="InterPro"/>
</dbReference>
<evidence type="ECO:0000256" key="5">
    <source>
        <dbReference type="ARBA" id="ARBA00022989"/>
    </source>
</evidence>
<dbReference type="RefSeq" id="WP_079705610.1">
    <property type="nucleotide sequence ID" value="NZ_FXAP01000001.1"/>
</dbReference>
<dbReference type="EMBL" id="RKHL01000001">
    <property type="protein sequence ID" value="ROR81425.1"/>
    <property type="molecule type" value="Genomic_DNA"/>
</dbReference>
<dbReference type="CDD" id="cd06261">
    <property type="entry name" value="TM_PBP2"/>
    <property type="match status" value="1"/>
</dbReference>
<keyword evidence="5 7" id="KW-1133">Transmembrane helix</keyword>
<keyword evidence="9" id="KW-1185">Reference proteome</keyword>
<evidence type="ECO:0000256" key="3">
    <source>
        <dbReference type="ARBA" id="ARBA00022475"/>
    </source>
</evidence>
<keyword evidence="6 7" id="KW-0472">Membrane</keyword>
<evidence type="ECO:0000313" key="9">
    <source>
        <dbReference type="Proteomes" id="UP000266915"/>
    </source>
</evidence>
<feature type="transmembrane region" description="Helical" evidence="7">
    <location>
        <begin position="191"/>
        <end position="215"/>
    </location>
</feature>
<organism evidence="8 9">
    <name type="scientific">Plantibacter flavus</name>
    <dbReference type="NCBI Taxonomy" id="150123"/>
    <lineage>
        <taxon>Bacteria</taxon>
        <taxon>Bacillati</taxon>
        <taxon>Actinomycetota</taxon>
        <taxon>Actinomycetes</taxon>
        <taxon>Micrococcales</taxon>
        <taxon>Microbacteriaceae</taxon>
        <taxon>Plantibacter</taxon>
    </lineage>
</organism>
<dbReference type="SUPFAM" id="SSF161098">
    <property type="entry name" value="MetI-like"/>
    <property type="match status" value="1"/>
</dbReference>
<comment type="caution">
    <text evidence="8">The sequence shown here is derived from an EMBL/GenBank/DDBJ whole genome shotgun (WGS) entry which is preliminary data.</text>
</comment>
<dbReference type="GO" id="GO:0005886">
    <property type="term" value="C:plasma membrane"/>
    <property type="evidence" value="ECO:0007669"/>
    <property type="project" value="UniProtKB-SubCell"/>
</dbReference>
<keyword evidence="2 7" id="KW-0813">Transport</keyword>
<gene>
    <name evidence="8" type="ORF">EDD42_1485</name>
</gene>
<evidence type="ECO:0000256" key="7">
    <source>
        <dbReference type="RuleBase" id="RU363032"/>
    </source>
</evidence>
<dbReference type="InterPro" id="IPR000515">
    <property type="entry name" value="MetI-like"/>
</dbReference>
<dbReference type="PROSITE" id="PS50928">
    <property type="entry name" value="ABC_TM1"/>
    <property type="match status" value="1"/>
</dbReference>
<feature type="transmembrane region" description="Helical" evidence="7">
    <location>
        <begin position="135"/>
        <end position="156"/>
    </location>
</feature>
<feature type="transmembrane region" description="Helical" evidence="7">
    <location>
        <begin position="32"/>
        <end position="55"/>
    </location>
</feature>
<keyword evidence="3" id="KW-1003">Cell membrane</keyword>
<evidence type="ECO:0000313" key="8">
    <source>
        <dbReference type="EMBL" id="ROR81425.1"/>
    </source>
</evidence>
<dbReference type="InterPro" id="IPR051393">
    <property type="entry name" value="ABC_transporter_permease"/>
</dbReference>
<dbReference type="Gene3D" id="1.10.3720.10">
    <property type="entry name" value="MetI-like"/>
    <property type="match status" value="1"/>
</dbReference>
<keyword evidence="4 7" id="KW-0812">Transmembrane</keyword>
<comment type="subcellular location">
    <subcellularLocation>
        <location evidence="1 7">Cell membrane</location>
        <topology evidence="1 7">Multi-pass membrane protein</topology>
    </subcellularLocation>
</comment>
<feature type="transmembrane region" description="Helical" evidence="7">
    <location>
        <begin position="297"/>
        <end position="321"/>
    </location>
</feature>
<dbReference type="PANTHER" id="PTHR30193">
    <property type="entry name" value="ABC TRANSPORTER PERMEASE PROTEIN"/>
    <property type="match status" value="1"/>
</dbReference>
<evidence type="ECO:0000256" key="1">
    <source>
        <dbReference type="ARBA" id="ARBA00004651"/>
    </source>
</evidence>
<accession>A0A3N2C1Q6</accession>
<evidence type="ECO:0000256" key="2">
    <source>
        <dbReference type="ARBA" id="ARBA00022448"/>
    </source>
</evidence>
<dbReference type="Pfam" id="PF00528">
    <property type="entry name" value="BPD_transp_1"/>
    <property type="match status" value="1"/>
</dbReference>
<protein>
    <submittedName>
        <fullName evidence="8">Carbohydrate ABC transporter membrane protein 1 (CUT1 family)</fullName>
    </submittedName>
</protein>
<dbReference type="AlphaFoldDB" id="A0A3N2C1Q6"/>
<comment type="similarity">
    <text evidence="7">Belongs to the binding-protein-dependent transport system permease family.</text>
</comment>
<sequence length="334" mass="35833">MTAVGTPIGKVGGATPPAARRLRRRDFTFDRVSFFLVFLIVPVVGYVVFVVSPFAQAAYYSLTNWSGFSPGMDFVGFSNYTKLFQDQTFLQSMGNSVALAIVLPLVTLGIAFLFASLITIGGPSNGPIRGLRNSSVYRVITFFPYVVPAIVIGLIWKQIYDPSSGLLNGFLTGIGLDQFTSFAWLGSPDTAMIATMFVIVWGLIGFYTVLFIAAIKGVPAEVYEAARIDGAGRLRTALTITIPLIRDNIQTAYIYMGILALDAFVYMAALNPGGGPSNTTLVMSQQLFTTAFTKGQFGYACAMGVVLALVTLMFAGVVFLVSRLTGGNDEGVAE</sequence>
<reference evidence="8 9" key="1">
    <citation type="submission" date="2018-11" db="EMBL/GenBank/DDBJ databases">
        <title>Sequencing the genomes of 1000 actinobacteria strains.</title>
        <authorList>
            <person name="Klenk H.-P."/>
        </authorList>
    </citation>
    <scope>NUCLEOTIDE SEQUENCE [LARGE SCALE GENOMIC DNA]</scope>
    <source>
        <strain evidence="8 9">DSM 14012</strain>
    </source>
</reference>